<evidence type="ECO:0000256" key="3">
    <source>
        <dbReference type="ARBA" id="ARBA00022723"/>
    </source>
</evidence>
<evidence type="ECO:0000256" key="7">
    <source>
        <dbReference type="SAM" id="Phobius"/>
    </source>
</evidence>
<keyword evidence="10" id="KW-1185">Reference proteome</keyword>
<keyword evidence="4" id="KW-0249">Electron transport</keyword>
<dbReference type="InterPro" id="IPR036909">
    <property type="entry name" value="Cyt_c-like_dom_sf"/>
</dbReference>
<dbReference type="PANTHER" id="PTHR35008">
    <property type="entry name" value="BLL4482 PROTEIN-RELATED"/>
    <property type="match status" value="1"/>
</dbReference>
<dbReference type="SUPFAM" id="SSF46626">
    <property type="entry name" value="Cytochrome c"/>
    <property type="match status" value="3"/>
</dbReference>
<accession>A0ABS5LZN6</accession>
<keyword evidence="7" id="KW-0812">Transmembrane</keyword>
<reference evidence="9 10" key="1">
    <citation type="submission" date="2020-03" db="EMBL/GenBank/DDBJ databases">
        <title>The role of nitrogen metabolism on polyethylene biodegradation.</title>
        <authorList>
            <person name="Peixoto J."/>
            <person name="Vizzotto C.S."/>
            <person name="Ramos A."/>
            <person name="Alves G."/>
            <person name="Steindorff A."/>
            <person name="Kruger R."/>
        </authorList>
    </citation>
    <scope>NUCLEOTIDE SEQUENCE [LARGE SCALE GENOMIC DNA]</scope>
    <source>
        <strain evidence="9 10">PE63</strain>
    </source>
</reference>
<name>A0ABS5LZN6_9BURK</name>
<dbReference type="EMBL" id="JAANES010000007">
    <property type="protein sequence ID" value="MBS3021789.1"/>
    <property type="molecule type" value="Genomic_DNA"/>
</dbReference>
<feature type="domain" description="Cytochrome c" evidence="8">
    <location>
        <begin position="324"/>
        <end position="414"/>
    </location>
</feature>
<keyword evidence="7" id="KW-1133">Transmembrane helix</keyword>
<dbReference type="InterPro" id="IPR008168">
    <property type="entry name" value="Cyt_C_IC"/>
</dbReference>
<dbReference type="InterPro" id="IPR051459">
    <property type="entry name" value="Cytochrome_c-type_DH"/>
</dbReference>
<evidence type="ECO:0000256" key="1">
    <source>
        <dbReference type="ARBA" id="ARBA00022448"/>
    </source>
</evidence>
<evidence type="ECO:0000256" key="6">
    <source>
        <dbReference type="PROSITE-ProRule" id="PRU00433"/>
    </source>
</evidence>
<keyword evidence="2 6" id="KW-0349">Heme</keyword>
<keyword evidence="3 6" id="KW-0479">Metal-binding</keyword>
<dbReference type="GO" id="GO:0016491">
    <property type="term" value="F:oxidoreductase activity"/>
    <property type="evidence" value="ECO:0007669"/>
    <property type="project" value="UniProtKB-KW"/>
</dbReference>
<sequence>MDKAQRSKLTRIAAGIAAAAVVVLGGMYIAGSSSGSVPPATVDFANISAEQKQKLFDRGLQVFRAADCAACHSSPTTGAELAGGMAMVTPMGTLYGTNISPSREHGIGKWSADDLYRAVARGMAPGRKNLYPAMPYASYHDITRADVDALWVWLQAQPAVEAPNRKPDMNFPFSVRPGLALWNALERPSGEQHPGGAPEAANSLDRGAYLVNTLGHCGECHTPRTASFAMDLKQSLAGNVIEGAYAPDLRPKSLAARGWSEQDLVQFLRTGLSKQGVMTMGMFPVLQHSSSHMAEADLKDMAAYLMQGEKPESRPPVAEAPQTQVSANGERVYIGLCAGCHGVDGQGQPHSSLRLDTNTTAMFPTPLNLVRVIREGLPERDLAHGERMQAMPGFADQLSHEDMADLVNYMRLRWGRQKGDVTPAQVADVIRTAESH</sequence>
<evidence type="ECO:0000256" key="4">
    <source>
        <dbReference type="ARBA" id="ARBA00022982"/>
    </source>
</evidence>
<dbReference type="PROSITE" id="PS51007">
    <property type="entry name" value="CYTC"/>
    <property type="match status" value="3"/>
</dbReference>
<dbReference type="Gene3D" id="1.10.760.10">
    <property type="entry name" value="Cytochrome c-like domain"/>
    <property type="match status" value="3"/>
</dbReference>
<keyword evidence="1" id="KW-0813">Transport</keyword>
<evidence type="ECO:0000259" key="8">
    <source>
        <dbReference type="PROSITE" id="PS51007"/>
    </source>
</evidence>
<dbReference type="Proteomes" id="UP001647436">
    <property type="component" value="Unassembled WGS sequence"/>
</dbReference>
<keyword evidence="7" id="KW-0472">Membrane</keyword>
<evidence type="ECO:0000313" key="10">
    <source>
        <dbReference type="Proteomes" id="UP001647436"/>
    </source>
</evidence>
<evidence type="ECO:0000256" key="2">
    <source>
        <dbReference type="ARBA" id="ARBA00022617"/>
    </source>
</evidence>
<dbReference type="RefSeq" id="WP_211459451.1">
    <property type="nucleotide sequence ID" value="NZ_JAANES010000007.1"/>
</dbReference>
<keyword evidence="9" id="KW-0560">Oxidoreductase</keyword>
<evidence type="ECO:0000313" key="9">
    <source>
        <dbReference type="EMBL" id="MBS3021789.1"/>
    </source>
</evidence>
<gene>
    <name evidence="9" type="primary">nicB_5</name>
    <name evidence="9" type="ORF">DJFAAGMI_04566</name>
</gene>
<dbReference type="InterPro" id="IPR009056">
    <property type="entry name" value="Cyt_c-like_dom"/>
</dbReference>
<dbReference type="PANTHER" id="PTHR35008:SF4">
    <property type="entry name" value="BLL4482 PROTEIN"/>
    <property type="match status" value="1"/>
</dbReference>
<organism evidence="9 10">
    <name type="scientific">Comamonas brasiliensis</name>
    <dbReference type="NCBI Taxonomy" id="1812482"/>
    <lineage>
        <taxon>Bacteria</taxon>
        <taxon>Pseudomonadati</taxon>
        <taxon>Pseudomonadota</taxon>
        <taxon>Betaproteobacteria</taxon>
        <taxon>Burkholderiales</taxon>
        <taxon>Comamonadaceae</taxon>
        <taxon>Comamonas</taxon>
    </lineage>
</organism>
<dbReference type="InterPro" id="IPR014353">
    <property type="entry name" value="Membr-bd_ADH_cyt_c"/>
</dbReference>
<dbReference type="PIRSF" id="PIRSF000018">
    <property type="entry name" value="Mb_ADH_cyt_c"/>
    <property type="match status" value="1"/>
</dbReference>
<comment type="caution">
    <text evidence="9">The sequence shown here is derived from an EMBL/GenBank/DDBJ whole genome shotgun (WGS) entry which is preliminary data.</text>
</comment>
<feature type="transmembrane region" description="Helical" evidence="7">
    <location>
        <begin position="12"/>
        <end position="31"/>
    </location>
</feature>
<protein>
    <submittedName>
        <fullName evidence="9">Nicotinate dehydrogenase subunit B</fullName>
        <ecNumber evidence="9">1.17.2.1</ecNumber>
    </submittedName>
</protein>
<proteinExistence type="predicted"/>
<feature type="domain" description="Cytochrome c" evidence="8">
    <location>
        <begin position="202"/>
        <end position="309"/>
    </location>
</feature>
<dbReference type="Pfam" id="PF00034">
    <property type="entry name" value="Cytochrom_C"/>
    <property type="match status" value="3"/>
</dbReference>
<feature type="domain" description="Cytochrome c" evidence="8">
    <location>
        <begin position="54"/>
        <end position="158"/>
    </location>
</feature>
<keyword evidence="5 6" id="KW-0408">Iron</keyword>
<evidence type="ECO:0000256" key="5">
    <source>
        <dbReference type="ARBA" id="ARBA00023004"/>
    </source>
</evidence>
<dbReference type="EC" id="1.17.2.1" evidence="9"/>
<dbReference type="PRINTS" id="PR00605">
    <property type="entry name" value="CYTCHROMECIC"/>
</dbReference>